<dbReference type="SUPFAM" id="SSF53335">
    <property type="entry name" value="S-adenosyl-L-methionine-dependent methyltransferases"/>
    <property type="match status" value="1"/>
</dbReference>
<protein>
    <recommendedName>
        <fullName evidence="1">Methyltransferase domain-containing protein</fullName>
    </recommendedName>
</protein>
<sequence>MPRLPTGRALLDPFVILQKTFLAPKMCYIDLGSGNLGHFVFAAARIAGEEGCIYAVDILKSALSSIQRRAQFESIHTIIPVWADLERERELDIPLNSAHVLSLINMSWILKHRPKLLFEIKRILKNNGQLLIVDWKKHLPGLSSHTKEHLSEDEILKIVETAGFKKQDQFLAGPYHFGILFQK</sequence>
<accession>A0A2M7XH74</accession>
<dbReference type="Proteomes" id="UP000229749">
    <property type="component" value="Unassembled WGS sequence"/>
</dbReference>
<evidence type="ECO:0000313" key="3">
    <source>
        <dbReference type="Proteomes" id="UP000229749"/>
    </source>
</evidence>
<name>A0A2M7XH74_9BACT</name>
<dbReference type="InterPro" id="IPR025714">
    <property type="entry name" value="Methyltranfer_dom"/>
</dbReference>
<reference evidence="3" key="1">
    <citation type="submission" date="2017-09" db="EMBL/GenBank/DDBJ databases">
        <title>Depth-based differentiation of microbial function through sediment-hosted aquifers and enrichment of novel symbionts in the deep terrestrial subsurface.</title>
        <authorList>
            <person name="Probst A.J."/>
            <person name="Ladd B."/>
            <person name="Jarett J.K."/>
            <person name="Geller-Mcgrath D.E."/>
            <person name="Sieber C.M.K."/>
            <person name="Emerson J.B."/>
            <person name="Anantharaman K."/>
            <person name="Thomas B.C."/>
            <person name="Malmstrom R."/>
            <person name="Stieglmeier M."/>
            <person name="Klingl A."/>
            <person name="Woyke T."/>
            <person name="Ryan C.M."/>
            <person name="Banfield J.F."/>
        </authorList>
    </citation>
    <scope>NUCLEOTIDE SEQUENCE [LARGE SCALE GENOMIC DNA]</scope>
</reference>
<dbReference type="Pfam" id="PF13847">
    <property type="entry name" value="Methyltransf_31"/>
    <property type="match status" value="1"/>
</dbReference>
<feature type="domain" description="Methyltransferase" evidence="1">
    <location>
        <begin position="25"/>
        <end position="148"/>
    </location>
</feature>
<evidence type="ECO:0000313" key="2">
    <source>
        <dbReference type="EMBL" id="PJA47212.1"/>
    </source>
</evidence>
<dbReference type="CDD" id="cd02440">
    <property type="entry name" value="AdoMet_MTases"/>
    <property type="match status" value="1"/>
</dbReference>
<dbReference type="Gene3D" id="3.40.50.150">
    <property type="entry name" value="Vaccinia Virus protein VP39"/>
    <property type="match status" value="1"/>
</dbReference>
<dbReference type="EMBL" id="PFWS01000041">
    <property type="protein sequence ID" value="PJA47212.1"/>
    <property type="molecule type" value="Genomic_DNA"/>
</dbReference>
<dbReference type="InterPro" id="IPR029063">
    <property type="entry name" value="SAM-dependent_MTases_sf"/>
</dbReference>
<gene>
    <name evidence="2" type="ORF">CO172_02625</name>
</gene>
<proteinExistence type="predicted"/>
<organism evidence="2 3">
    <name type="scientific">Candidatus Uhrbacteria bacterium CG_4_9_14_3_um_filter_36_7</name>
    <dbReference type="NCBI Taxonomy" id="1975033"/>
    <lineage>
        <taxon>Bacteria</taxon>
        <taxon>Candidatus Uhriibacteriota</taxon>
    </lineage>
</organism>
<dbReference type="AlphaFoldDB" id="A0A2M7XH74"/>
<comment type="caution">
    <text evidence="2">The sequence shown here is derived from an EMBL/GenBank/DDBJ whole genome shotgun (WGS) entry which is preliminary data.</text>
</comment>
<evidence type="ECO:0000259" key="1">
    <source>
        <dbReference type="Pfam" id="PF13847"/>
    </source>
</evidence>